<keyword evidence="5" id="KW-0297">G-protein coupled receptor</keyword>
<dbReference type="Gene3D" id="1.20.1070.10">
    <property type="entry name" value="Rhodopsin 7-helix transmembrane proteins"/>
    <property type="match status" value="1"/>
</dbReference>
<dbReference type="InterPro" id="IPR017452">
    <property type="entry name" value="GPCR_Rhodpsn_7TM"/>
</dbReference>
<comment type="caution">
    <text evidence="12">The sequence shown here is derived from an EMBL/GenBank/DDBJ whole genome shotgun (WGS) entry which is preliminary data.</text>
</comment>
<evidence type="ECO:0000256" key="2">
    <source>
        <dbReference type="ARBA" id="ARBA00022475"/>
    </source>
</evidence>
<dbReference type="Proteomes" id="UP001044222">
    <property type="component" value="Chromosome 6"/>
</dbReference>
<dbReference type="AlphaFoldDB" id="A0A9D3RY69"/>
<comment type="subcellular location">
    <subcellularLocation>
        <location evidence="1">Cell membrane</location>
        <topology evidence="1">Multi-pass membrane protein</topology>
    </subcellularLocation>
</comment>
<evidence type="ECO:0000256" key="1">
    <source>
        <dbReference type="ARBA" id="ARBA00004651"/>
    </source>
</evidence>
<keyword evidence="6" id="KW-0472">Membrane</keyword>
<keyword evidence="7" id="KW-0675">Receptor</keyword>
<dbReference type="GO" id="GO:0005886">
    <property type="term" value="C:plasma membrane"/>
    <property type="evidence" value="ECO:0007669"/>
    <property type="project" value="UniProtKB-SubCell"/>
</dbReference>
<evidence type="ECO:0000256" key="6">
    <source>
        <dbReference type="ARBA" id="ARBA00023136"/>
    </source>
</evidence>
<dbReference type="GO" id="GO:0006954">
    <property type="term" value="P:inflammatory response"/>
    <property type="evidence" value="ECO:0007669"/>
    <property type="project" value="TreeGrafter"/>
</dbReference>
<feature type="domain" description="G-protein coupled receptors family 1 profile" evidence="11">
    <location>
        <begin position="1"/>
        <end position="65"/>
    </location>
</feature>
<evidence type="ECO:0000256" key="4">
    <source>
        <dbReference type="ARBA" id="ARBA00022989"/>
    </source>
</evidence>
<dbReference type="PANTHER" id="PTHR11866">
    <property type="entry name" value="G-PROTEIN COUPLED RECEPTOR FAMILY 1 MEMBER"/>
    <property type="match status" value="1"/>
</dbReference>
<proteinExistence type="predicted"/>
<evidence type="ECO:0000259" key="11">
    <source>
        <dbReference type="PROSITE" id="PS50262"/>
    </source>
</evidence>
<accession>A0A9D3RY69</accession>
<dbReference type="PANTHER" id="PTHR11866:SF32">
    <property type="entry name" value="PROSTAGLANDIN E RECEPTOR 4 (SUBTYPE EP4) C"/>
    <property type="match status" value="1"/>
</dbReference>
<dbReference type="PROSITE" id="PS50262">
    <property type="entry name" value="G_PROTEIN_RECEP_F1_2"/>
    <property type="match status" value="1"/>
</dbReference>
<evidence type="ECO:0000313" key="12">
    <source>
        <dbReference type="EMBL" id="KAG5847605.1"/>
    </source>
</evidence>
<dbReference type="GO" id="GO:0007189">
    <property type="term" value="P:adenylate cyclase-activating G protein-coupled receptor signaling pathway"/>
    <property type="evidence" value="ECO:0007669"/>
    <property type="project" value="TreeGrafter"/>
</dbReference>
<feature type="signal peptide" evidence="10">
    <location>
        <begin position="1"/>
        <end position="18"/>
    </location>
</feature>
<protein>
    <recommendedName>
        <fullName evidence="11">G-protein coupled receptors family 1 profile domain-containing protein</fullName>
    </recommendedName>
</protein>
<evidence type="ECO:0000256" key="8">
    <source>
        <dbReference type="ARBA" id="ARBA00023180"/>
    </source>
</evidence>
<keyword evidence="3" id="KW-0812">Transmembrane</keyword>
<dbReference type="GO" id="GO:0004957">
    <property type="term" value="F:prostaglandin E receptor activity"/>
    <property type="evidence" value="ECO:0007669"/>
    <property type="project" value="TreeGrafter"/>
</dbReference>
<reference evidence="12" key="1">
    <citation type="submission" date="2021-01" db="EMBL/GenBank/DDBJ databases">
        <title>A chromosome-scale assembly of European eel, Anguilla anguilla.</title>
        <authorList>
            <person name="Henkel C."/>
            <person name="Jong-Raadsen S.A."/>
            <person name="Dufour S."/>
            <person name="Weltzien F.-A."/>
            <person name="Palstra A.P."/>
            <person name="Pelster B."/>
            <person name="Spaink H.P."/>
            <person name="Van Den Thillart G.E."/>
            <person name="Jansen H."/>
            <person name="Zahm M."/>
            <person name="Klopp C."/>
            <person name="Cedric C."/>
            <person name="Louis A."/>
            <person name="Berthelot C."/>
            <person name="Parey E."/>
            <person name="Roest Crollius H."/>
            <person name="Montfort J."/>
            <person name="Robinson-Rechavi M."/>
            <person name="Bucao C."/>
            <person name="Bouchez O."/>
            <person name="Gislard M."/>
            <person name="Lluch J."/>
            <person name="Milhes M."/>
            <person name="Lampietro C."/>
            <person name="Lopez Roques C."/>
            <person name="Donnadieu C."/>
            <person name="Braasch I."/>
            <person name="Desvignes T."/>
            <person name="Postlethwait J."/>
            <person name="Bobe J."/>
            <person name="Guiguen Y."/>
            <person name="Dirks R."/>
        </authorList>
    </citation>
    <scope>NUCLEOTIDE SEQUENCE</scope>
    <source>
        <strain evidence="12">Tag_6206</strain>
        <tissue evidence="12">Liver</tissue>
    </source>
</reference>
<keyword evidence="13" id="KW-1185">Reference proteome</keyword>
<dbReference type="GO" id="GO:0071380">
    <property type="term" value="P:cellular response to prostaglandin E stimulus"/>
    <property type="evidence" value="ECO:0007669"/>
    <property type="project" value="TreeGrafter"/>
</dbReference>
<feature type="chain" id="PRO_5039204869" description="G-protein coupled receptors family 1 profile domain-containing protein" evidence="10">
    <location>
        <begin position="19"/>
        <end position="237"/>
    </location>
</feature>
<keyword evidence="8" id="KW-0325">Glycoprotein</keyword>
<keyword evidence="4" id="KW-1133">Transmembrane helix</keyword>
<evidence type="ECO:0000256" key="9">
    <source>
        <dbReference type="ARBA" id="ARBA00023224"/>
    </source>
</evidence>
<evidence type="ECO:0000256" key="3">
    <source>
        <dbReference type="ARBA" id="ARBA00022692"/>
    </source>
</evidence>
<keyword evidence="10" id="KW-0732">Signal</keyword>
<dbReference type="SUPFAM" id="SSF81321">
    <property type="entry name" value="Family A G protein-coupled receptor-like"/>
    <property type="match status" value="1"/>
</dbReference>
<keyword evidence="2" id="KW-1003">Cell membrane</keyword>
<keyword evidence="9" id="KW-0807">Transducer</keyword>
<sequence>MQMFWLLLLMTTVFLVCSIPLVVRIFANQIYGPAQLSSGGTVDYRKDLLAIRFAAFNPILDPWVYILCRKNLLLKGCESVKRTIRAERDSNRRKVGCVSGTQTPPSCANSNTTSYASLATGNYGQDAGKQVTSRTKSFTDFTLQQHWDFSIAQPSFHPFSVEQSADYGSVKLLPVNSKPAEGLPDLCYVIKEASGSITGGEAERSTLSQALSGQERPAEIVTCAFSTPDSCSSERCL</sequence>
<dbReference type="EMBL" id="JAFIRN010000006">
    <property type="protein sequence ID" value="KAG5847605.1"/>
    <property type="molecule type" value="Genomic_DNA"/>
</dbReference>
<dbReference type="InterPro" id="IPR008365">
    <property type="entry name" value="Prostanoid_rcpt"/>
</dbReference>
<organism evidence="12 13">
    <name type="scientific">Anguilla anguilla</name>
    <name type="common">European freshwater eel</name>
    <name type="synonym">Muraena anguilla</name>
    <dbReference type="NCBI Taxonomy" id="7936"/>
    <lineage>
        <taxon>Eukaryota</taxon>
        <taxon>Metazoa</taxon>
        <taxon>Chordata</taxon>
        <taxon>Craniata</taxon>
        <taxon>Vertebrata</taxon>
        <taxon>Euteleostomi</taxon>
        <taxon>Actinopterygii</taxon>
        <taxon>Neopterygii</taxon>
        <taxon>Teleostei</taxon>
        <taxon>Anguilliformes</taxon>
        <taxon>Anguillidae</taxon>
        <taxon>Anguilla</taxon>
    </lineage>
</organism>
<dbReference type="GO" id="GO:0007204">
    <property type="term" value="P:positive regulation of cytosolic calcium ion concentration"/>
    <property type="evidence" value="ECO:0007669"/>
    <property type="project" value="TreeGrafter"/>
</dbReference>
<evidence type="ECO:0000313" key="13">
    <source>
        <dbReference type="Proteomes" id="UP001044222"/>
    </source>
</evidence>
<evidence type="ECO:0000256" key="5">
    <source>
        <dbReference type="ARBA" id="ARBA00023040"/>
    </source>
</evidence>
<gene>
    <name evidence="12" type="ORF">ANANG_G00127950</name>
</gene>
<evidence type="ECO:0000256" key="10">
    <source>
        <dbReference type="SAM" id="SignalP"/>
    </source>
</evidence>
<dbReference type="GO" id="GO:0050728">
    <property type="term" value="P:negative regulation of inflammatory response"/>
    <property type="evidence" value="ECO:0007669"/>
    <property type="project" value="TreeGrafter"/>
</dbReference>
<evidence type="ECO:0000256" key="7">
    <source>
        <dbReference type="ARBA" id="ARBA00023170"/>
    </source>
</evidence>
<name>A0A9D3RY69_ANGAN</name>